<reference evidence="1 3" key="1">
    <citation type="submission" date="2015-06" db="EMBL/GenBank/DDBJ databases">
        <title>R. anatipestifer strain HXb2 is the most virulent strain so far, and the genome sequence would help us uncover the pathogenesis.</title>
        <authorList>
            <person name="Hu Q."/>
            <person name="Qi J."/>
            <person name="Bo H."/>
            <person name="Liu G."/>
            <person name="Tao M."/>
            <person name="Ding Y."/>
            <person name="Xue Y."/>
        </authorList>
    </citation>
    <scope>NUCLEOTIDE SEQUENCE [LARGE SCALE GENOMIC DNA]</scope>
    <source>
        <strain evidence="1 3">HXb2</strain>
    </source>
</reference>
<dbReference type="Proteomes" id="UP000189883">
    <property type="component" value="Chromosome"/>
</dbReference>
<name>A0A1S7DVX6_RIEAN</name>
<proteinExistence type="predicted"/>
<organism evidence="1 3">
    <name type="scientific">Riemerella anatipestifer</name>
    <name type="common">Moraxella anatipestifer</name>
    <dbReference type="NCBI Taxonomy" id="34085"/>
    <lineage>
        <taxon>Bacteria</taxon>
        <taxon>Pseudomonadati</taxon>
        <taxon>Bacteroidota</taxon>
        <taxon>Flavobacteriia</taxon>
        <taxon>Flavobacteriales</taxon>
        <taxon>Weeksellaceae</taxon>
        <taxon>Riemerella</taxon>
    </lineage>
</organism>
<dbReference type="EMBL" id="CP011859">
    <property type="protein sequence ID" value="AQY23311.1"/>
    <property type="molecule type" value="Genomic_DNA"/>
</dbReference>
<dbReference type="EMBL" id="CP011859">
    <property type="protein sequence ID" value="AQY23270.1"/>
    <property type="molecule type" value="Genomic_DNA"/>
</dbReference>
<protein>
    <submittedName>
        <fullName evidence="1">Uncharacterized protein</fullName>
    </submittedName>
</protein>
<evidence type="ECO:0000313" key="3">
    <source>
        <dbReference type="Proteomes" id="UP000189883"/>
    </source>
</evidence>
<evidence type="ECO:0000313" key="2">
    <source>
        <dbReference type="EMBL" id="AQY23311.1"/>
    </source>
</evidence>
<gene>
    <name evidence="1" type="ORF">AB406_2340</name>
    <name evidence="2" type="ORF">AB406_2382</name>
</gene>
<accession>A0A1S7DVX6</accession>
<evidence type="ECO:0000313" key="1">
    <source>
        <dbReference type="EMBL" id="AQY23270.1"/>
    </source>
</evidence>
<sequence length="218" mass="25456">MPVKIREDYIKSYKNGSEQEKEFLLFMISMPESSKKDLIENFENKKSEIQKLKTEYQKLVPKDYFVEIEIEPESKILTTTEEITIKIYKLKHKIDNNSNSVQRNDGLEVISQNWNLKPNSEELENVIRTIGWTKQTLDEIKKLLNEANCISIENGKITTIGFARSGMGKYSYKIFEKYLNSAEIKKYNDGCEYIFYKDNIVLQYGGGAIGPQCFEREQ</sequence>
<dbReference type="AlphaFoldDB" id="A0A1S7DVX6"/>